<dbReference type="InterPro" id="IPR000209">
    <property type="entry name" value="Peptidase_S8/S53_dom"/>
</dbReference>
<evidence type="ECO:0000256" key="6">
    <source>
        <dbReference type="SAM" id="MobiDB-lite"/>
    </source>
</evidence>
<dbReference type="InterPro" id="IPR036852">
    <property type="entry name" value="Peptidase_S8/S53_dom_sf"/>
</dbReference>
<evidence type="ECO:0000256" key="2">
    <source>
        <dbReference type="ARBA" id="ARBA00023145"/>
    </source>
</evidence>
<dbReference type="PANTHER" id="PTHR43399:SF4">
    <property type="entry name" value="CELL WALL-ASSOCIATED PROTEASE"/>
    <property type="match status" value="1"/>
</dbReference>
<dbReference type="InterPro" id="IPR051048">
    <property type="entry name" value="Peptidase_S8/S53_subtilisin"/>
</dbReference>
<dbReference type="OrthoDB" id="345367at2759"/>
<sequence length="303" mass="32220">MIPIKVTNSEGSAPLAKLAKGLNYALDNGANVSCIAFASSRPSPVLEKAIERAAQLGHLVVTAAGNGGRDITQRKRFPCSYTERLDTLCVAGGDERGLLAHRSNFASYVDIAAPGTRIWSTGIHNKYFRYGGTSAATAHVAGVASLLYGMGHPLRIVISALVKAVDVLSDSSGGFFSHFGVVDASRAEKLAENTATFPSTAPPKPTTPSTTRPKSTTELVPSTEPTTTSTVSPKLTLPPWLSWLIPSTKPTTQLVPSSTRTYEETPHLNLDVHWPPAESSVRGKRCLGPDSEFLLLKVVTKAQ</sequence>
<comment type="caution">
    <text evidence="5">Lacks conserved residue(s) required for the propagation of feature annotation.</text>
</comment>
<organism evidence="8 9">
    <name type="scientific">Perkinsus olseni</name>
    <name type="common">Perkinsus atlanticus</name>
    <dbReference type="NCBI Taxonomy" id="32597"/>
    <lineage>
        <taxon>Eukaryota</taxon>
        <taxon>Sar</taxon>
        <taxon>Alveolata</taxon>
        <taxon>Perkinsozoa</taxon>
        <taxon>Perkinsea</taxon>
        <taxon>Perkinsida</taxon>
        <taxon>Perkinsidae</taxon>
        <taxon>Perkinsus</taxon>
    </lineage>
</organism>
<name>A0A7J6N6N8_PEROL</name>
<feature type="region of interest" description="Disordered" evidence="6">
    <location>
        <begin position="193"/>
        <end position="233"/>
    </location>
</feature>
<dbReference type="Proteomes" id="UP000541610">
    <property type="component" value="Unassembled WGS sequence"/>
</dbReference>
<comment type="similarity">
    <text evidence="1 5">Belongs to the peptidase S8 family.</text>
</comment>
<dbReference type="Gene3D" id="3.40.50.200">
    <property type="entry name" value="Peptidase S8/S53 domain"/>
    <property type="match status" value="1"/>
</dbReference>
<dbReference type="SUPFAM" id="SSF52743">
    <property type="entry name" value="Subtilisin-like"/>
    <property type="match status" value="1"/>
</dbReference>
<comment type="caution">
    <text evidence="8">The sequence shown here is derived from an EMBL/GenBank/DDBJ whole genome shotgun (WGS) entry which is preliminary data.</text>
</comment>
<dbReference type="AlphaFoldDB" id="A0A7J6N6N8"/>
<evidence type="ECO:0000256" key="1">
    <source>
        <dbReference type="ARBA" id="ARBA00011073"/>
    </source>
</evidence>
<evidence type="ECO:0000256" key="4">
    <source>
        <dbReference type="ARBA" id="ARBA00023619"/>
    </source>
</evidence>
<gene>
    <name evidence="8" type="ORF">FOZ60_014854</name>
</gene>
<protein>
    <recommendedName>
        <fullName evidence="4">subtilisin</fullName>
        <ecNumber evidence="4">3.4.21.62</ecNumber>
    </recommendedName>
</protein>
<dbReference type="GO" id="GO:0006508">
    <property type="term" value="P:proteolysis"/>
    <property type="evidence" value="ECO:0007669"/>
    <property type="project" value="InterPro"/>
</dbReference>
<dbReference type="PANTHER" id="PTHR43399">
    <property type="entry name" value="SUBTILISIN-RELATED"/>
    <property type="match status" value="1"/>
</dbReference>
<accession>A0A7J6N6N8</accession>
<evidence type="ECO:0000313" key="9">
    <source>
        <dbReference type="Proteomes" id="UP000541610"/>
    </source>
</evidence>
<dbReference type="EMBL" id="JABANP010000714">
    <property type="protein sequence ID" value="KAF4679589.1"/>
    <property type="molecule type" value="Genomic_DNA"/>
</dbReference>
<dbReference type="Pfam" id="PF00082">
    <property type="entry name" value="Peptidase_S8"/>
    <property type="match status" value="1"/>
</dbReference>
<comment type="catalytic activity">
    <reaction evidence="3">
        <text>Hydrolysis of proteins with broad specificity for peptide bonds, and a preference for a large uncharged residue in P1. Hydrolyzes peptide amides.</text>
        <dbReference type="EC" id="3.4.21.62"/>
    </reaction>
</comment>
<dbReference type="EC" id="3.4.21.62" evidence="4"/>
<feature type="compositionally biased region" description="Low complexity" evidence="6">
    <location>
        <begin position="207"/>
        <end position="233"/>
    </location>
</feature>
<keyword evidence="2" id="KW-0865">Zymogen</keyword>
<evidence type="ECO:0000256" key="5">
    <source>
        <dbReference type="PROSITE-ProRule" id="PRU01240"/>
    </source>
</evidence>
<reference evidence="8 9" key="1">
    <citation type="submission" date="2020-04" db="EMBL/GenBank/DDBJ databases">
        <title>Perkinsus olseni comparative genomics.</title>
        <authorList>
            <person name="Bogema D.R."/>
        </authorList>
    </citation>
    <scope>NUCLEOTIDE SEQUENCE [LARGE SCALE GENOMIC DNA]</scope>
    <source>
        <strain evidence="8">00978-12</strain>
    </source>
</reference>
<evidence type="ECO:0000259" key="7">
    <source>
        <dbReference type="Pfam" id="PF00082"/>
    </source>
</evidence>
<proteinExistence type="inferred from homology"/>
<dbReference type="PROSITE" id="PS51892">
    <property type="entry name" value="SUBTILASE"/>
    <property type="match status" value="1"/>
</dbReference>
<dbReference type="GO" id="GO:0004252">
    <property type="term" value="F:serine-type endopeptidase activity"/>
    <property type="evidence" value="ECO:0007669"/>
    <property type="project" value="UniProtKB-EC"/>
</dbReference>
<feature type="domain" description="Peptidase S8/S53" evidence="7">
    <location>
        <begin position="2"/>
        <end position="148"/>
    </location>
</feature>
<evidence type="ECO:0000313" key="8">
    <source>
        <dbReference type="EMBL" id="KAF4679589.1"/>
    </source>
</evidence>
<evidence type="ECO:0000256" key="3">
    <source>
        <dbReference type="ARBA" id="ARBA00023529"/>
    </source>
</evidence>